<name>A0AAV8S7G7_9ROSI</name>
<keyword evidence="3" id="KW-1185">Reference proteome</keyword>
<dbReference type="Proteomes" id="UP001159364">
    <property type="component" value="Unassembled WGS sequence"/>
</dbReference>
<feature type="region of interest" description="Disordered" evidence="1">
    <location>
        <begin position="1"/>
        <end position="91"/>
    </location>
</feature>
<reference evidence="2 3" key="1">
    <citation type="submission" date="2021-09" db="EMBL/GenBank/DDBJ databases">
        <title>Genomic insights and catalytic innovation underlie evolution of tropane alkaloids biosynthesis.</title>
        <authorList>
            <person name="Wang Y.-J."/>
            <person name="Tian T."/>
            <person name="Huang J.-P."/>
            <person name="Huang S.-X."/>
        </authorList>
    </citation>
    <scope>NUCLEOTIDE SEQUENCE [LARGE SCALE GENOMIC DNA]</scope>
    <source>
        <strain evidence="2">KIB-2018</strain>
        <tissue evidence="2">Leaf</tissue>
    </source>
</reference>
<organism evidence="2 3">
    <name type="scientific">Erythroxylum novogranatense</name>
    <dbReference type="NCBI Taxonomy" id="1862640"/>
    <lineage>
        <taxon>Eukaryota</taxon>
        <taxon>Viridiplantae</taxon>
        <taxon>Streptophyta</taxon>
        <taxon>Embryophyta</taxon>
        <taxon>Tracheophyta</taxon>
        <taxon>Spermatophyta</taxon>
        <taxon>Magnoliopsida</taxon>
        <taxon>eudicotyledons</taxon>
        <taxon>Gunneridae</taxon>
        <taxon>Pentapetalae</taxon>
        <taxon>rosids</taxon>
        <taxon>fabids</taxon>
        <taxon>Malpighiales</taxon>
        <taxon>Erythroxylaceae</taxon>
        <taxon>Erythroxylum</taxon>
    </lineage>
</organism>
<sequence>MGGCASKPKEFSDNSRPEPLVDDTPAKSPDNQEQTNPVQEVNNNNGDEKEGKISEGGESVKEEAPLADVSEPKPEEGSDVIPSSETKAESISSAVIAQLVDNKVEADNVTTTTQPEIVAVDAKEPESAKLPAKVEDKADAPNVTV</sequence>
<proteinExistence type="predicted"/>
<feature type="compositionally biased region" description="Basic and acidic residues" evidence="1">
    <location>
        <begin position="46"/>
        <end position="76"/>
    </location>
</feature>
<dbReference type="AlphaFoldDB" id="A0AAV8S7G7"/>
<accession>A0AAV8S7G7</accession>
<feature type="region of interest" description="Disordered" evidence="1">
    <location>
        <begin position="124"/>
        <end position="145"/>
    </location>
</feature>
<feature type="compositionally biased region" description="Polar residues" evidence="1">
    <location>
        <begin position="81"/>
        <end position="91"/>
    </location>
</feature>
<comment type="caution">
    <text evidence="2">The sequence shown here is derived from an EMBL/GenBank/DDBJ whole genome shotgun (WGS) entry which is preliminary data.</text>
</comment>
<protein>
    <submittedName>
        <fullName evidence="2">Uncharacterized protein</fullName>
    </submittedName>
</protein>
<gene>
    <name evidence="2" type="ORF">K2173_012604</name>
</gene>
<evidence type="ECO:0000313" key="2">
    <source>
        <dbReference type="EMBL" id="KAJ8748136.1"/>
    </source>
</evidence>
<feature type="compositionally biased region" description="Basic and acidic residues" evidence="1">
    <location>
        <begin position="124"/>
        <end position="139"/>
    </location>
</feature>
<evidence type="ECO:0000313" key="3">
    <source>
        <dbReference type="Proteomes" id="UP001159364"/>
    </source>
</evidence>
<evidence type="ECO:0000256" key="1">
    <source>
        <dbReference type="SAM" id="MobiDB-lite"/>
    </source>
</evidence>
<feature type="compositionally biased region" description="Polar residues" evidence="1">
    <location>
        <begin position="29"/>
        <end position="45"/>
    </location>
</feature>
<feature type="compositionally biased region" description="Basic and acidic residues" evidence="1">
    <location>
        <begin position="7"/>
        <end position="16"/>
    </location>
</feature>
<dbReference type="EMBL" id="JAIWQS010000014">
    <property type="protein sequence ID" value="KAJ8748136.1"/>
    <property type="molecule type" value="Genomic_DNA"/>
</dbReference>